<protein>
    <recommendedName>
        <fullName evidence="1">UPF0738 protein GJU40_15905</fullName>
    </recommendedName>
</protein>
<dbReference type="HAMAP" id="MF_01861">
    <property type="entry name" value="UPF0738"/>
    <property type="match status" value="1"/>
</dbReference>
<dbReference type="InterPro" id="IPR020908">
    <property type="entry name" value="UPF0738"/>
</dbReference>
<dbReference type="Proteomes" id="UP000448867">
    <property type="component" value="Unassembled WGS sequence"/>
</dbReference>
<evidence type="ECO:0000256" key="1">
    <source>
        <dbReference type="HAMAP-Rule" id="MF_01861"/>
    </source>
</evidence>
<reference evidence="2 3" key="1">
    <citation type="submission" date="2019-11" db="EMBL/GenBank/DDBJ databases">
        <title>Bacillus lacus genome.</title>
        <authorList>
            <person name="Allen C.J."/>
            <person name="Newman J.D."/>
        </authorList>
    </citation>
    <scope>NUCLEOTIDE SEQUENCE [LARGE SCALE GENOMIC DNA]</scope>
    <source>
        <strain evidence="2 3">KCTC 33946</strain>
    </source>
</reference>
<dbReference type="EMBL" id="WKKI01000039">
    <property type="protein sequence ID" value="MRX73628.1"/>
    <property type="molecule type" value="Genomic_DNA"/>
</dbReference>
<keyword evidence="3" id="KW-1185">Reference proteome</keyword>
<dbReference type="RefSeq" id="WP_154309087.1">
    <property type="nucleotide sequence ID" value="NZ_WKKI01000039.1"/>
</dbReference>
<dbReference type="AlphaFoldDB" id="A0A7X2M024"/>
<sequence>MKTRFEIGRAEITEDKVRLHAEGLEADVKELSPKGQMLADSDNLSFVYILENQNSDFVYAGLPSNIWGELRTGLEKSIPFYLALGEREIELLSLHEELSYLIENIKDNANYGEKMEEKVQELFYT</sequence>
<evidence type="ECO:0000313" key="3">
    <source>
        <dbReference type="Proteomes" id="UP000448867"/>
    </source>
</evidence>
<accession>A0A7X2M024</accession>
<dbReference type="OrthoDB" id="2966478at2"/>
<organism evidence="2 3">
    <name type="scientific">Metabacillus lacus</name>
    <dbReference type="NCBI Taxonomy" id="1983721"/>
    <lineage>
        <taxon>Bacteria</taxon>
        <taxon>Bacillati</taxon>
        <taxon>Bacillota</taxon>
        <taxon>Bacilli</taxon>
        <taxon>Bacillales</taxon>
        <taxon>Bacillaceae</taxon>
        <taxon>Metabacillus</taxon>
    </lineage>
</organism>
<name>A0A7X2M024_9BACI</name>
<evidence type="ECO:0000313" key="2">
    <source>
        <dbReference type="EMBL" id="MRX73628.1"/>
    </source>
</evidence>
<dbReference type="Pfam" id="PF19785">
    <property type="entry name" value="UPF0738"/>
    <property type="match status" value="1"/>
</dbReference>
<comment type="similarity">
    <text evidence="1">Belongs to the UPF0738 family.</text>
</comment>
<comment type="caution">
    <text evidence="2">The sequence shown here is derived from an EMBL/GenBank/DDBJ whole genome shotgun (WGS) entry which is preliminary data.</text>
</comment>
<gene>
    <name evidence="2" type="ORF">GJU40_15905</name>
</gene>
<proteinExistence type="inferred from homology"/>